<proteinExistence type="predicted"/>
<feature type="non-terminal residue" evidence="1">
    <location>
        <position position="1"/>
    </location>
</feature>
<reference evidence="1" key="1">
    <citation type="journal article" date="2014" name="Front. Microbiol.">
        <title>High frequency of phylogenetically diverse reductive dehalogenase-homologous genes in deep subseafloor sedimentary metagenomes.</title>
        <authorList>
            <person name="Kawai M."/>
            <person name="Futagami T."/>
            <person name="Toyoda A."/>
            <person name="Takaki Y."/>
            <person name="Nishi S."/>
            <person name="Hori S."/>
            <person name="Arai W."/>
            <person name="Tsubouchi T."/>
            <person name="Morono Y."/>
            <person name="Uchiyama I."/>
            <person name="Ito T."/>
            <person name="Fujiyama A."/>
            <person name="Inagaki F."/>
            <person name="Takami H."/>
        </authorList>
    </citation>
    <scope>NUCLEOTIDE SEQUENCE</scope>
    <source>
        <strain evidence="1">Expedition CK06-06</strain>
    </source>
</reference>
<name>X1JD82_9ZZZZ</name>
<accession>X1JD82</accession>
<gene>
    <name evidence="1" type="ORF">S03H2_67304</name>
</gene>
<organism evidence="1">
    <name type="scientific">marine sediment metagenome</name>
    <dbReference type="NCBI Taxonomy" id="412755"/>
    <lineage>
        <taxon>unclassified sequences</taxon>
        <taxon>metagenomes</taxon>
        <taxon>ecological metagenomes</taxon>
    </lineage>
</organism>
<dbReference type="EMBL" id="BARU01044039">
    <property type="protein sequence ID" value="GAH76314.1"/>
    <property type="molecule type" value="Genomic_DNA"/>
</dbReference>
<evidence type="ECO:0000313" key="1">
    <source>
        <dbReference type="EMBL" id="GAH76314.1"/>
    </source>
</evidence>
<protein>
    <submittedName>
        <fullName evidence="1">Uncharacterized protein</fullName>
    </submittedName>
</protein>
<sequence length="87" mass="10114">AFMEAFNILQSKGWIAFNIKETFLDKSDESGFSVAIRELIFSEYLDVYYLERYQHRLSIEGQPLYYFAIAGRKNADVTQDFLTSIGI</sequence>
<comment type="caution">
    <text evidence="1">The sequence shown here is derived from an EMBL/GenBank/DDBJ whole genome shotgun (WGS) entry which is preliminary data.</text>
</comment>
<dbReference type="AlphaFoldDB" id="X1JD82"/>